<evidence type="ECO:0000313" key="2">
    <source>
        <dbReference type="Proteomes" id="UP001430584"/>
    </source>
</evidence>
<organism evidence="1 2">
    <name type="scientific">Diplodia seriata</name>
    <dbReference type="NCBI Taxonomy" id="420778"/>
    <lineage>
        <taxon>Eukaryota</taxon>
        <taxon>Fungi</taxon>
        <taxon>Dikarya</taxon>
        <taxon>Ascomycota</taxon>
        <taxon>Pezizomycotina</taxon>
        <taxon>Dothideomycetes</taxon>
        <taxon>Dothideomycetes incertae sedis</taxon>
        <taxon>Botryosphaeriales</taxon>
        <taxon>Botryosphaeriaceae</taxon>
        <taxon>Diplodia</taxon>
    </lineage>
</organism>
<evidence type="ECO:0000313" key="1">
    <source>
        <dbReference type="EMBL" id="KAL0256493.1"/>
    </source>
</evidence>
<accession>A0ABR3C784</accession>
<keyword evidence="2" id="KW-1185">Reference proteome</keyword>
<gene>
    <name evidence="1" type="ORF">SLS55_008888</name>
</gene>
<dbReference type="RefSeq" id="XP_066629522.1">
    <property type="nucleotide sequence ID" value="XM_066780293.1"/>
</dbReference>
<dbReference type="Proteomes" id="UP001430584">
    <property type="component" value="Unassembled WGS sequence"/>
</dbReference>
<name>A0ABR3C784_9PEZI</name>
<protein>
    <submittedName>
        <fullName evidence="1">Uncharacterized protein</fullName>
    </submittedName>
</protein>
<dbReference type="EMBL" id="JAJVCZ030000009">
    <property type="protein sequence ID" value="KAL0256493.1"/>
    <property type="molecule type" value="Genomic_DNA"/>
</dbReference>
<comment type="caution">
    <text evidence="1">The sequence shown here is derived from an EMBL/GenBank/DDBJ whole genome shotgun (WGS) entry which is preliminary data.</text>
</comment>
<reference evidence="1 2" key="1">
    <citation type="submission" date="2024-02" db="EMBL/GenBank/DDBJ databases">
        <title>De novo assembly and annotation of 12 fungi associated with fruit tree decline syndrome in Ontario, Canada.</title>
        <authorList>
            <person name="Sulman M."/>
            <person name="Ellouze W."/>
            <person name="Ilyukhin E."/>
        </authorList>
    </citation>
    <scope>NUCLEOTIDE SEQUENCE [LARGE SCALE GENOMIC DNA]</scope>
    <source>
        <strain evidence="1 2">FDS-637</strain>
    </source>
</reference>
<dbReference type="GeneID" id="92012973"/>
<sequence length="91" mass="10248">MTSTAASADKAVAEFALRFGWELTDVKAPFKSLCIGLYLQEDLFFRIAERKVHPGHGDGDVGWQDEEEGEAWEKVGAEKKDFGLETKWKDL</sequence>
<proteinExistence type="predicted"/>